<dbReference type="RefSeq" id="WP_063838015.1">
    <property type="nucleotide sequence ID" value="NZ_FONN01000001.1"/>
</dbReference>
<dbReference type="Pfam" id="PF05573">
    <property type="entry name" value="NosL"/>
    <property type="match status" value="1"/>
</dbReference>
<feature type="signal peptide" evidence="2">
    <location>
        <begin position="1"/>
        <end position="24"/>
    </location>
</feature>
<feature type="chain" id="PRO_5010194789" evidence="2">
    <location>
        <begin position="25"/>
        <end position="189"/>
    </location>
</feature>
<dbReference type="OrthoDB" id="9792749at2"/>
<dbReference type="Proteomes" id="UP000183410">
    <property type="component" value="Unassembled WGS sequence"/>
</dbReference>
<evidence type="ECO:0000256" key="1">
    <source>
        <dbReference type="SAM" id="MobiDB-lite"/>
    </source>
</evidence>
<dbReference type="PANTHER" id="PTHR41247:SF1">
    <property type="entry name" value="HTH-TYPE TRANSCRIPTIONAL REPRESSOR YCNK"/>
    <property type="match status" value="1"/>
</dbReference>
<gene>
    <name evidence="3" type="ORF">SAMN04487969_101862</name>
</gene>
<feature type="region of interest" description="Disordered" evidence="1">
    <location>
        <begin position="167"/>
        <end position="189"/>
    </location>
</feature>
<organism evidence="3 4">
    <name type="scientific">Paenibacillus algorifonticola</name>
    <dbReference type="NCBI Taxonomy" id="684063"/>
    <lineage>
        <taxon>Bacteria</taxon>
        <taxon>Bacillati</taxon>
        <taxon>Bacillota</taxon>
        <taxon>Bacilli</taxon>
        <taxon>Bacillales</taxon>
        <taxon>Paenibacillaceae</taxon>
        <taxon>Paenibacillus</taxon>
    </lineage>
</organism>
<dbReference type="EMBL" id="FONN01000001">
    <property type="protein sequence ID" value="SFE24187.1"/>
    <property type="molecule type" value="Genomic_DNA"/>
</dbReference>
<dbReference type="PANTHER" id="PTHR41247">
    <property type="entry name" value="HTH-TYPE TRANSCRIPTIONAL REPRESSOR YCNK"/>
    <property type="match status" value="1"/>
</dbReference>
<dbReference type="AlphaFoldDB" id="A0A1I1YXL2"/>
<dbReference type="InterPro" id="IPR008719">
    <property type="entry name" value="N2O_reductase_NosL"/>
</dbReference>
<dbReference type="PROSITE" id="PS51257">
    <property type="entry name" value="PROKAR_LIPOPROTEIN"/>
    <property type="match status" value="1"/>
</dbReference>
<name>A0A1I1YXL2_9BACL</name>
<evidence type="ECO:0000313" key="4">
    <source>
        <dbReference type="Proteomes" id="UP000183410"/>
    </source>
</evidence>
<proteinExistence type="predicted"/>
<protein>
    <submittedName>
        <fullName evidence="3">Copper chaperone NosL</fullName>
    </submittedName>
</protein>
<evidence type="ECO:0000313" key="3">
    <source>
        <dbReference type="EMBL" id="SFE24187.1"/>
    </source>
</evidence>
<accession>A0A1I1YXL2</accession>
<sequence>MKMKSFNAMLLVMVIVLLTSACGAKEYKPQEINEETDKCVICNMAVKDDPYATQIITKDGQSLKFDDIGCMNEWKVQNGTETVGAEFVRDHNSGNWLKYETAYYAYDAEYVTPMAYGVIAFESQAAAQAYITEQGKGELLSSADLKNHKWEVNRDMMDMENMEMHNESMHSDDSKEEMEMGHGTEGKDS</sequence>
<dbReference type="SUPFAM" id="SSF160387">
    <property type="entry name" value="NosL/MerB-like"/>
    <property type="match status" value="1"/>
</dbReference>
<reference evidence="4" key="1">
    <citation type="submission" date="2016-10" db="EMBL/GenBank/DDBJ databases">
        <authorList>
            <person name="Varghese N."/>
            <person name="Submissions S."/>
        </authorList>
    </citation>
    <scope>NUCLEOTIDE SEQUENCE [LARGE SCALE GENOMIC DNA]</scope>
    <source>
        <strain evidence="4">CGMCC 1.10223</strain>
    </source>
</reference>
<evidence type="ECO:0000256" key="2">
    <source>
        <dbReference type="SAM" id="SignalP"/>
    </source>
</evidence>
<keyword evidence="2" id="KW-0732">Signal</keyword>
<keyword evidence="4" id="KW-1185">Reference proteome</keyword>